<dbReference type="EMBL" id="LAZR01002177">
    <property type="protein sequence ID" value="KKN33451.1"/>
    <property type="molecule type" value="Genomic_DNA"/>
</dbReference>
<sequence length="34" mass="3641">MLLEIETIISDEKNILGIIGIEKLIESDISGGLA</sequence>
<accession>A0A0F9S8X2</accession>
<organism evidence="1">
    <name type="scientific">marine sediment metagenome</name>
    <dbReference type="NCBI Taxonomy" id="412755"/>
    <lineage>
        <taxon>unclassified sequences</taxon>
        <taxon>metagenomes</taxon>
        <taxon>ecological metagenomes</taxon>
    </lineage>
</organism>
<name>A0A0F9S8X2_9ZZZZ</name>
<comment type="caution">
    <text evidence="1">The sequence shown here is derived from an EMBL/GenBank/DDBJ whole genome shotgun (WGS) entry which is preliminary data.</text>
</comment>
<reference evidence="1" key="1">
    <citation type="journal article" date="2015" name="Nature">
        <title>Complex archaea that bridge the gap between prokaryotes and eukaryotes.</title>
        <authorList>
            <person name="Spang A."/>
            <person name="Saw J.H."/>
            <person name="Jorgensen S.L."/>
            <person name="Zaremba-Niedzwiedzka K."/>
            <person name="Martijn J."/>
            <person name="Lind A.E."/>
            <person name="van Eijk R."/>
            <person name="Schleper C."/>
            <person name="Guy L."/>
            <person name="Ettema T.J."/>
        </authorList>
    </citation>
    <scope>NUCLEOTIDE SEQUENCE</scope>
</reference>
<protein>
    <submittedName>
        <fullName evidence="1">Uncharacterized protein</fullName>
    </submittedName>
</protein>
<dbReference type="AlphaFoldDB" id="A0A0F9S8X2"/>
<proteinExistence type="predicted"/>
<gene>
    <name evidence="1" type="ORF">LCGC14_0803540</name>
</gene>
<evidence type="ECO:0000313" key="1">
    <source>
        <dbReference type="EMBL" id="KKN33451.1"/>
    </source>
</evidence>